<comment type="similarity">
    <text evidence="2 7">Belongs to the FPP/GGPP synthase family.</text>
</comment>
<reference evidence="8 9" key="1">
    <citation type="submission" date="2016-10" db="EMBL/GenBank/DDBJ databases">
        <title>The genome of Paramicrosporidium saccamoebae is the missing link in understanding Cryptomycota and Microsporidia evolution.</title>
        <authorList>
            <person name="Quandt C.A."/>
            <person name="Beaudet D."/>
            <person name="Corsaro D."/>
            <person name="Michel R."/>
            <person name="Corradi N."/>
            <person name="James T."/>
        </authorList>
    </citation>
    <scope>NUCLEOTIDE SEQUENCE [LARGE SCALE GENOMIC DNA]</scope>
    <source>
        <strain evidence="8 9">KSL3</strain>
    </source>
</reference>
<keyword evidence="3 7" id="KW-0808">Transferase</keyword>
<dbReference type="InterPro" id="IPR000092">
    <property type="entry name" value="Polyprenyl_synt"/>
</dbReference>
<dbReference type="GO" id="GO:0031314">
    <property type="term" value="C:extrinsic component of mitochondrial inner membrane"/>
    <property type="evidence" value="ECO:0007669"/>
    <property type="project" value="EnsemblFungi"/>
</dbReference>
<evidence type="ECO:0000313" key="9">
    <source>
        <dbReference type="Proteomes" id="UP000240830"/>
    </source>
</evidence>
<dbReference type="GO" id="GO:0046872">
    <property type="term" value="F:metal ion binding"/>
    <property type="evidence" value="ECO:0007669"/>
    <property type="project" value="UniProtKB-KW"/>
</dbReference>
<dbReference type="AlphaFoldDB" id="A0A2H9TMA8"/>
<keyword evidence="9" id="KW-1185">Reference proteome</keyword>
<dbReference type="SFLD" id="SFLDS00005">
    <property type="entry name" value="Isoprenoid_Synthase_Type_I"/>
    <property type="match status" value="1"/>
</dbReference>
<protein>
    <submittedName>
        <fullName evidence="8">Solanesyl diphosphate synthase</fullName>
    </submittedName>
</protein>
<evidence type="ECO:0000256" key="5">
    <source>
        <dbReference type="ARBA" id="ARBA00022842"/>
    </source>
</evidence>
<dbReference type="InterPro" id="IPR033749">
    <property type="entry name" value="Polyprenyl_synt_CS"/>
</dbReference>
<dbReference type="GO" id="GO:0000010">
    <property type="term" value="F:heptaprenyl diphosphate synthase activity"/>
    <property type="evidence" value="ECO:0007669"/>
    <property type="project" value="EnsemblFungi"/>
</dbReference>
<dbReference type="GO" id="GO:0008299">
    <property type="term" value="P:isoprenoid biosynthetic process"/>
    <property type="evidence" value="ECO:0007669"/>
    <property type="project" value="UniProtKB-KW"/>
</dbReference>
<evidence type="ECO:0000256" key="2">
    <source>
        <dbReference type="ARBA" id="ARBA00006706"/>
    </source>
</evidence>
<keyword evidence="4" id="KW-0479">Metal-binding</keyword>
<dbReference type="CDD" id="cd00685">
    <property type="entry name" value="Trans_IPPS_HT"/>
    <property type="match status" value="1"/>
</dbReference>
<keyword evidence="6" id="KW-0414">Isoprene biosynthesis</keyword>
<proteinExistence type="inferred from homology"/>
<dbReference type="PROSITE" id="PS00723">
    <property type="entry name" value="POLYPRENYL_SYNTHASE_1"/>
    <property type="match status" value="1"/>
</dbReference>
<accession>A0A2H9TMA8</accession>
<evidence type="ECO:0000256" key="7">
    <source>
        <dbReference type="RuleBase" id="RU004466"/>
    </source>
</evidence>
<name>A0A2H9TMA8_9FUNG</name>
<evidence type="ECO:0000256" key="3">
    <source>
        <dbReference type="ARBA" id="ARBA00022679"/>
    </source>
</evidence>
<evidence type="ECO:0000313" key="8">
    <source>
        <dbReference type="EMBL" id="PJF18874.1"/>
    </source>
</evidence>
<dbReference type="STRING" id="1246581.A0A2H9TMA8"/>
<dbReference type="EMBL" id="MTSL01000097">
    <property type="protein sequence ID" value="PJF18874.1"/>
    <property type="molecule type" value="Genomic_DNA"/>
</dbReference>
<evidence type="ECO:0000256" key="1">
    <source>
        <dbReference type="ARBA" id="ARBA00001946"/>
    </source>
</evidence>
<dbReference type="OrthoDB" id="9927103at2759"/>
<dbReference type="GO" id="GO:0006744">
    <property type="term" value="P:ubiquinone biosynthetic process"/>
    <property type="evidence" value="ECO:0007669"/>
    <property type="project" value="EnsemblFungi"/>
</dbReference>
<gene>
    <name evidence="8" type="ORF">PSACC_01284</name>
</gene>
<dbReference type="Pfam" id="PF00348">
    <property type="entry name" value="polyprenyl_synt"/>
    <property type="match status" value="1"/>
</dbReference>
<evidence type="ECO:0000256" key="4">
    <source>
        <dbReference type="ARBA" id="ARBA00022723"/>
    </source>
</evidence>
<dbReference type="SUPFAM" id="SSF48576">
    <property type="entry name" value="Terpenoid synthases"/>
    <property type="match status" value="1"/>
</dbReference>
<dbReference type="PANTHER" id="PTHR12001:SF69">
    <property type="entry name" value="ALL TRANS-POLYPRENYL-DIPHOSPHATE SYNTHASE PDSS1"/>
    <property type="match status" value="1"/>
</dbReference>
<keyword evidence="5" id="KW-0460">Magnesium</keyword>
<sequence length="337" mass="36898">MYCRIVHRLHISAVHRLYSSAGCRLYNSAVRPDLSERIRARVVTSSPSLTAANHYYLEGGKLLRPAIVLQLAQALHPAGPLSAHNHLAEIVEMIHAASLLHDDVVDDAELRRGKATANVKFGSKSAVLSGDYLLAQASVALAELGDLRVIILLATVIKDLVEGEMLQMKATVEEKLSIEVYLRKSYLKTASLIAKSCKAVAILGGHNETVQEACYQFGRHLGLAFQIVDDKLDYTSTHTELGKPVGADLRNGIVTAPVLFAMEEFPVIRDYVGRGFSQNNDHEKVIEMVLESNGVARTQELAEDLLSKSMHALSFLPSDVTSQSFNDLISSVTLRTK</sequence>
<comment type="cofactor">
    <cofactor evidence="1">
        <name>Mg(2+)</name>
        <dbReference type="ChEBI" id="CHEBI:18420"/>
    </cofactor>
</comment>
<dbReference type="PANTHER" id="PTHR12001">
    <property type="entry name" value="GERANYLGERANYL PYROPHOSPHATE SYNTHASE"/>
    <property type="match status" value="1"/>
</dbReference>
<organism evidence="8 9">
    <name type="scientific">Paramicrosporidium saccamoebae</name>
    <dbReference type="NCBI Taxonomy" id="1246581"/>
    <lineage>
        <taxon>Eukaryota</taxon>
        <taxon>Fungi</taxon>
        <taxon>Fungi incertae sedis</taxon>
        <taxon>Cryptomycota</taxon>
        <taxon>Cryptomycota incertae sedis</taxon>
        <taxon>Paramicrosporidium</taxon>
    </lineage>
</organism>
<evidence type="ECO:0000256" key="6">
    <source>
        <dbReference type="ARBA" id="ARBA00023229"/>
    </source>
</evidence>
<dbReference type="Proteomes" id="UP000240830">
    <property type="component" value="Unassembled WGS sequence"/>
</dbReference>
<comment type="caution">
    <text evidence="8">The sequence shown here is derived from an EMBL/GenBank/DDBJ whole genome shotgun (WGS) entry which is preliminary data.</text>
</comment>
<dbReference type="InterPro" id="IPR008949">
    <property type="entry name" value="Isoprenoid_synthase_dom_sf"/>
</dbReference>
<dbReference type="Gene3D" id="1.10.600.10">
    <property type="entry name" value="Farnesyl Diphosphate Synthase"/>
    <property type="match status" value="1"/>
</dbReference>